<dbReference type="Proteomes" id="UP001153642">
    <property type="component" value="Unassembled WGS sequence"/>
</dbReference>
<organism evidence="4 5">
    <name type="scientific">Galbibacter pacificus</name>
    <dbReference type="NCBI Taxonomy" id="2996052"/>
    <lineage>
        <taxon>Bacteria</taxon>
        <taxon>Pseudomonadati</taxon>
        <taxon>Bacteroidota</taxon>
        <taxon>Flavobacteriia</taxon>
        <taxon>Flavobacteriales</taxon>
        <taxon>Flavobacteriaceae</taxon>
        <taxon>Galbibacter</taxon>
    </lineage>
</organism>
<keyword evidence="3" id="KW-0106">Calcium</keyword>
<dbReference type="InterPro" id="IPR008183">
    <property type="entry name" value="Aldose_1/G6P_1-epimerase"/>
</dbReference>
<keyword evidence="5" id="KW-1185">Reference proteome</keyword>
<protein>
    <submittedName>
        <fullName evidence="4">Aldose 1-epimerase family protein</fullName>
    </submittedName>
</protein>
<evidence type="ECO:0000256" key="2">
    <source>
        <dbReference type="ARBA" id="ARBA00011245"/>
    </source>
</evidence>
<gene>
    <name evidence="4" type="ORF">OSR52_05630</name>
</gene>
<sequence length="298" mass="34200">MKNSEKLTIKNSHLEIKITKIGAEICNIKDQNGQEYMWQGDASIWGSHAPVLFPIIGALKNGSYLYEGEKYSVPKHGFIRNNENMSVTDHQEKSITFQYKYDEGTLKDYPFKFEFNITFSLEGKALRIQHEIVNHGNHEMLFSLGGHPAFKCPLTETETETENYNDYELQFEKTENSNRHLINNEGLQNGKTAPFLENTDKIQLQHQLFKNDALIFKDLKSKQISLAHKTKGKILTVSYTDFDYLGIWAKTNGDFVCIEPWLGITDNENTNGDFKKKEGLIKLEGNKSFEATFSITIH</sequence>
<dbReference type="PANTHER" id="PTHR11122:SF13">
    <property type="entry name" value="GLUCOSE-6-PHOSPHATE 1-EPIMERASE"/>
    <property type="match status" value="1"/>
</dbReference>
<evidence type="ECO:0000313" key="5">
    <source>
        <dbReference type="Proteomes" id="UP001153642"/>
    </source>
</evidence>
<dbReference type="CDD" id="cd09024">
    <property type="entry name" value="Aldose_epim_lacX"/>
    <property type="match status" value="1"/>
</dbReference>
<proteinExistence type="predicted"/>
<dbReference type="SUPFAM" id="SSF74650">
    <property type="entry name" value="Galactose mutarotase-like"/>
    <property type="match status" value="1"/>
</dbReference>
<comment type="cofactor">
    <cofactor evidence="1">
        <name>Ca(2+)</name>
        <dbReference type="ChEBI" id="CHEBI:29108"/>
    </cofactor>
</comment>
<dbReference type="EMBL" id="JAPMUA010000002">
    <property type="protein sequence ID" value="MDG3585343.1"/>
    <property type="molecule type" value="Genomic_DNA"/>
</dbReference>
<comment type="subunit">
    <text evidence="2">Monomer.</text>
</comment>
<accession>A0ABT6FQ18</accession>
<dbReference type="InterPro" id="IPR014718">
    <property type="entry name" value="GH-type_carb-bd"/>
</dbReference>
<dbReference type="Pfam" id="PF01263">
    <property type="entry name" value="Aldose_epim"/>
    <property type="match status" value="1"/>
</dbReference>
<evidence type="ECO:0000256" key="1">
    <source>
        <dbReference type="ARBA" id="ARBA00001913"/>
    </source>
</evidence>
<dbReference type="InterPro" id="IPR037481">
    <property type="entry name" value="LacX"/>
</dbReference>
<dbReference type="Gene3D" id="2.70.98.10">
    <property type="match status" value="1"/>
</dbReference>
<evidence type="ECO:0000256" key="3">
    <source>
        <dbReference type="ARBA" id="ARBA00022837"/>
    </source>
</evidence>
<dbReference type="InterPro" id="IPR011013">
    <property type="entry name" value="Gal_mutarotase_sf_dom"/>
</dbReference>
<dbReference type="RefSeq" id="WP_277899387.1">
    <property type="nucleotide sequence ID" value="NZ_JAPMUA010000002.1"/>
</dbReference>
<evidence type="ECO:0000313" key="4">
    <source>
        <dbReference type="EMBL" id="MDG3585343.1"/>
    </source>
</evidence>
<comment type="caution">
    <text evidence="4">The sequence shown here is derived from an EMBL/GenBank/DDBJ whole genome shotgun (WGS) entry which is preliminary data.</text>
</comment>
<name>A0ABT6FQ18_9FLAO</name>
<dbReference type="PANTHER" id="PTHR11122">
    <property type="entry name" value="APOSPORY-ASSOCIATED PROTEIN C-RELATED"/>
    <property type="match status" value="1"/>
</dbReference>
<reference evidence="4" key="1">
    <citation type="submission" date="2022-11" db="EMBL/GenBank/DDBJ databases">
        <title>High-quality draft genome sequence of Galbibacter sp. strain CMA-7.</title>
        <authorList>
            <person name="Wei L."/>
            <person name="Dong C."/>
            <person name="Shao Z."/>
        </authorList>
    </citation>
    <scope>NUCLEOTIDE SEQUENCE</scope>
    <source>
        <strain evidence="4">CMA-7</strain>
    </source>
</reference>